<name>A0A4R9C168_9FIRM</name>
<dbReference type="PANTHER" id="PTHR22648:SF0">
    <property type="entry name" value="TRANSCRIPTION TERMINATION_ANTITERMINATION PROTEIN NUSA"/>
    <property type="match status" value="1"/>
</dbReference>
<dbReference type="EMBL" id="SCFR01000013">
    <property type="protein sequence ID" value="TFF66087.1"/>
    <property type="molecule type" value="Genomic_DNA"/>
</dbReference>
<dbReference type="InterPro" id="IPR003029">
    <property type="entry name" value="S1_domain"/>
</dbReference>
<dbReference type="GeneID" id="97030929"/>
<protein>
    <recommendedName>
        <fullName evidence="7">Transcription termination/antitermination protein NusA</fullName>
    </recommendedName>
</protein>
<accession>A0A4R9C168</accession>
<evidence type="ECO:0000313" key="10">
    <source>
        <dbReference type="EMBL" id="TFF66087.1"/>
    </source>
</evidence>
<comment type="caution">
    <text evidence="10">The sequence shown here is derived from an EMBL/GenBank/DDBJ whole genome shotgun (WGS) entry which is preliminary data.</text>
</comment>
<keyword evidence="5 7" id="KW-0805">Transcription regulation</keyword>
<comment type="similarity">
    <text evidence="7">Belongs to the NusA family.</text>
</comment>
<dbReference type="FunFam" id="3.30.300.20:FF:000005">
    <property type="entry name" value="Transcription termination/antitermination protein NusA"/>
    <property type="match status" value="1"/>
</dbReference>
<dbReference type="Gene3D" id="3.30.1480.10">
    <property type="entry name" value="NusA, N-terminal domain"/>
    <property type="match status" value="1"/>
</dbReference>
<dbReference type="Gene3D" id="3.30.300.20">
    <property type="match status" value="2"/>
</dbReference>
<dbReference type="AlphaFoldDB" id="A0A4R9C168"/>
<dbReference type="CDD" id="cd22529">
    <property type="entry name" value="KH-II_NusA_rpt2"/>
    <property type="match status" value="1"/>
</dbReference>
<dbReference type="InterPro" id="IPR015946">
    <property type="entry name" value="KH_dom-like_a/b"/>
</dbReference>
<dbReference type="Proteomes" id="UP000297454">
    <property type="component" value="Unassembled WGS sequence"/>
</dbReference>
<evidence type="ECO:0000256" key="7">
    <source>
        <dbReference type="HAMAP-Rule" id="MF_00945"/>
    </source>
</evidence>
<dbReference type="SUPFAM" id="SSF54814">
    <property type="entry name" value="Prokaryotic type KH domain (KH-domain type II)"/>
    <property type="match status" value="2"/>
</dbReference>
<evidence type="ECO:0000256" key="4">
    <source>
        <dbReference type="ARBA" id="ARBA00022884"/>
    </source>
</evidence>
<dbReference type="FunFam" id="2.40.50.140:FF:000058">
    <property type="entry name" value="Transcription termination/antitermination protein NusA"/>
    <property type="match status" value="1"/>
</dbReference>
<dbReference type="Pfam" id="PF13184">
    <property type="entry name" value="KH_NusA_1st"/>
    <property type="match status" value="1"/>
</dbReference>
<dbReference type="SUPFAM" id="SSF50249">
    <property type="entry name" value="Nucleic acid-binding proteins"/>
    <property type="match status" value="1"/>
</dbReference>
<dbReference type="FunFam" id="3.30.300.20:FF:000002">
    <property type="entry name" value="Transcription termination/antitermination protein NusA"/>
    <property type="match status" value="1"/>
</dbReference>
<comment type="subcellular location">
    <subcellularLocation>
        <location evidence="7">Cytoplasm</location>
    </subcellularLocation>
</comment>
<dbReference type="CDD" id="cd02134">
    <property type="entry name" value="KH-II_NusA_rpt1"/>
    <property type="match status" value="1"/>
</dbReference>
<dbReference type="InterPro" id="IPR010213">
    <property type="entry name" value="TF_NusA"/>
</dbReference>
<evidence type="ECO:0000259" key="9">
    <source>
        <dbReference type="PROSITE" id="PS50126"/>
    </source>
</evidence>
<sequence length="385" mass="43771">MNKEFIRALDEIEKEKGIKKEEIITAVERALEKSFEENYDSTNVEISINEETGDTKVLAIKEVVENVIDPNTQISLEEALFHNKRAKIGKELKIKVTPKNFARVAAQKARNIVIQYIRDAERKVIYESYIDKEKDIINGIIQRIDYKNIYVDLGKSEGYIPEKEQVEGENFKPGDRVKLYVKEVKETSKGPQILLSRRAPEFVAKLFEIEVPEISQGTVEIMSISREAGYRTKIAVYAEDSSIDPVGACVGMKGARVNSIVEEINGEKIDIVVWSKDMKVYISNSLSPSEVVDVYIDADKKEAVAFVPDSQLSLAIGKEGQNVRLAAKLTNWKIDIKAESKMDEVLKELEELKLRESEVHEDFEETTKEVINEDSQNYTLDDINE</sequence>
<dbReference type="InterPro" id="IPR012340">
    <property type="entry name" value="NA-bd_OB-fold"/>
</dbReference>
<dbReference type="InterPro" id="IPR030842">
    <property type="entry name" value="TF_NusA_bacterial"/>
</dbReference>
<dbReference type="SMART" id="SM00316">
    <property type="entry name" value="S1"/>
    <property type="match status" value="1"/>
</dbReference>
<evidence type="ECO:0000256" key="3">
    <source>
        <dbReference type="ARBA" id="ARBA00022814"/>
    </source>
</evidence>
<dbReference type="InterPro" id="IPR004087">
    <property type="entry name" value="KH_dom"/>
</dbReference>
<dbReference type="CDD" id="cd04455">
    <property type="entry name" value="S1_NusA"/>
    <property type="match status" value="1"/>
</dbReference>
<evidence type="ECO:0000313" key="11">
    <source>
        <dbReference type="Proteomes" id="UP000297454"/>
    </source>
</evidence>
<feature type="region of interest" description="Disordered" evidence="8">
    <location>
        <begin position="364"/>
        <end position="385"/>
    </location>
</feature>
<dbReference type="Pfam" id="PF00575">
    <property type="entry name" value="S1"/>
    <property type="match status" value="1"/>
</dbReference>
<keyword evidence="1 7" id="KW-0806">Transcription termination</keyword>
<dbReference type="PANTHER" id="PTHR22648">
    <property type="entry name" value="TRANSCRIPTION TERMINATION FACTOR NUSA"/>
    <property type="match status" value="1"/>
</dbReference>
<dbReference type="InterPro" id="IPR025249">
    <property type="entry name" value="TF_NusA_KH_1st"/>
</dbReference>
<dbReference type="OrthoDB" id="9807233at2"/>
<dbReference type="InterPro" id="IPR058582">
    <property type="entry name" value="KH_NusA_2nd"/>
</dbReference>
<dbReference type="HAMAP" id="MF_00945_B">
    <property type="entry name" value="NusA_B"/>
    <property type="match status" value="1"/>
</dbReference>
<keyword evidence="6 7" id="KW-0804">Transcription</keyword>
<keyword evidence="2 7" id="KW-0963">Cytoplasm</keyword>
<dbReference type="NCBIfam" id="TIGR01953">
    <property type="entry name" value="NusA"/>
    <property type="match status" value="1"/>
</dbReference>
<dbReference type="InterPro" id="IPR013735">
    <property type="entry name" value="TF_NusA_N"/>
</dbReference>
<gene>
    <name evidence="7 10" type="primary">nusA</name>
    <name evidence="10" type="ORF">EQF91_04620</name>
</gene>
<comment type="function">
    <text evidence="7">Participates in both transcription termination and antitermination.</text>
</comment>
<dbReference type="InterPro" id="IPR036555">
    <property type="entry name" value="NusA_N_sf"/>
</dbReference>
<dbReference type="RefSeq" id="WP_134710693.1">
    <property type="nucleotide sequence ID" value="NZ_CP119081.1"/>
</dbReference>
<evidence type="ECO:0000256" key="5">
    <source>
        <dbReference type="ARBA" id="ARBA00023015"/>
    </source>
</evidence>
<dbReference type="GO" id="GO:0006353">
    <property type="term" value="P:DNA-templated transcription termination"/>
    <property type="evidence" value="ECO:0007669"/>
    <property type="project" value="UniProtKB-UniRule"/>
</dbReference>
<keyword evidence="11" id="KW-1185">Reference proteome</keyword>
<reference evidence="10 11" key="1">
    <citation type="submission" date="2019-01" db="EMBL/GenBank/DDBJ databases">
        <title>Draft Genome Sequences of Helcococcus ovis Strains Isolated from the Uterus and Vagina of Dairy Cows with Metritis.</title>
        <authorList>
            <person name="Cunha F."/>
            <person name="Jeon S.J."/>
            <person name="Kutzer P."/>
            <person name="Galvao K.N."/>
        </authorList>
    </citation>
    <scope>NUCLEOTIDE SEQUENCE [LARGE SCALE GENOMIC DNA]</scope>
    <source>
        <strain evidence="10 11">KG-37</strain>
    </source>
</reference>
<dbReference type="PROSITE" id="PS50126">
    <property type="entry name" value="S1"/>
    <property type="match status" value="1"/>
</dbReference>
<dbReference type="Pfam" id="PF26594">
    <property type="entry name" value="KH_NusA_2nd"/>
    <property type="match status" value="1"/>
</dbReference>
<evidence type="ECO:0000256" key="8">
    <source>
        <dbReference type="SAM" id="MobiDB-lite"/>
    </source>
</evidence>
<dbReference type="GO" id="GO:0003700">
    <property type="term" value="F:DNA-binding transcription factor activity"/>
    <property type="evidence" value="ECO:0007669"/>
    <property type="project" value="InterPro"/>
</dbReference>
<dbReference type="Pfam" id="PF08529">
    <property type="entry name" value="NusA_N"/>
    <property type="match status" value="1"/>
</dbReference>
<proteinExistence type="inferred from homology"/>
<dbReference type="GO" id="GO:0003723">
    <property type="term" value="F:RNA binding"/>
    <property type="evidence" value="ECO:0007669"/>
    <property type="project" value="UniProtKB-UniRule"/>
</dbReference>
<dbReference type="SUPFAM" id="SSF69705">
    <property type="entry name" value="Transcription factor NusA, N-terminal domain"/>
    <property type="match status" value="1"/>
</dbReference>
<dbReference type="GO" id="GO:0005829">
    <property type="term" value="C:cytosol"/>
    <property type="evidence" value="ECO:0007669"/>
    <property type="project" value="TreeGrafter"/>
</dbReference>
<comment type="subunit">
    <text evidence="7">Monomer. Binds directly to the core enzyme of the DNA-dependent RNA polymerase and to nascent RNA.</text>
</comment>
<keyword evidence="3 7" id="KW-0889">Transcription antitermination</keyword>
<dbReference type="InterPro" id="IPR009019">
    <property type="entry name" value="KH_sf_prok-type"/>
</dbReference>
<evidence type="ECO:0000256" key="6">
    <source>
        <dbReference type="ARBA" id="ARBA00023163"/>
    </source>
</evidence>
<evidence type="ECO:0000256" key="1">
    <source>
        <dbReference type="ARBA" id="ARBA00022472"/>
    </source>
</evidence>
<dbReference type="Gene3D" id="2.40.50.140">
    <property type="entry name" value="Nucleic acid-binding proteins"/>
    <property type="match status" value="1"/>
</dbReference>
<keyword evidence="4 7" id="KW-0694">RNA-binding</keyword>
<dbReference type="SMART" id="SM00322">
    <property type="entry name" value="KH"/>
    <property type="match status" value="2"/>
</dbReference>
<evidence type="ECO:0000256" key="2">
    <source>
        <dbReference type="ARBA" id="ARBA00022490"/>
    </source>
</evidence>
<dbReference type="GO" id="GO:0031564">
    <property type="term" value="P:transcription antitermination"/>
    <property type="evidence" value="ECO:0007669"/>
    <property type="project" value="UniProtKB-UniRule"/>
</dbReference>
<organism evidence="10 11">
    <name type="scientific">Helcococcus ovis</name>
    <dbReference type="NCBI Taxonomy" id="72026"/>
    <lineage>
        <taxon>Bacteria</taxon>
        <taxon>Bacillati</taxon>
        <taxon>Bacillota</taxon>
        <taxon>Tissierellia</taxon>
        <taxon>Tissierellales</taxon>
        <taxon>Peptoniphilaceae</taxon>
        <taxon>Helcococcus</taxon>
    </lineage>
</organism>
<feature type="domain" description="S1 motif" evidence="9">
    <location>
        <begin position="134"/>
        <end position="198"/>
    </location>
</feature>